<dbReference type="GO" id="GO:0032432">
    <property type="term" value="C:actin filament bundle"/>
    <property type="evidence" value="ECO:0000318"/>
    <property type="project" value="GO_Central"/>
</dbReference>
<dbReference type="Gene3D" id="1.10.238.10">
    <property type="entry name" value="EF-hand"/>
    <property type="match status" value="1"/>
</dbReference>
<dbReference type="InterPro" id="IPR039959">
    <property type="entry name" value="Fimbrin/Plastin"/>
</dbReference>
<dbReference type="InParanoid" id="A9USM9"/>
<evidence type="ECO:0000313" key="9">
    <source>
        <dbReference type="Proteomes" id="UP000001357"/>
    </source>
</evidence>
<dbReference type="SUPFAM" id="SSF47576">
    <property type="entry name" value="Calponin-homology domain, CH-domain"/>
    <property type="match status" value="1"/>
</dbReference>
<dbReference type="GO" id="GO:0051639">
    <property type="term" value="P:actin filament network formation"/>
    <property type="evidence" value="ECO:0000318"/>
    <property type="project" value="GO_Central"/>
</dbReference>
<dbReference type="FunFam" id="1.10.418.10:FF:000016">
    <property type="entry name" value="Probable fimbrin"/>
    <property type="match status" value="1"/>
</dbReference>
<dbReference type="FunFam" id="1.10.418.10:FF:000010">
    <property type="entry name" value="Plastin-3 isoform 1"/>
    <property type="match status" value="1"/>
</dbReference>
<name>A9USM9_MONBE</name>
<gene>
    <name evidence="8" type="ORF">MONBRDRAFT_17650</name>
</gene>
<dbReference type="Gene3D" id="1.10.418.10">
    <property type="entry name" value="Calponin-like domain"/>
    <property type="match status" value="4"/>
</dbReference>
<dbReference type="GeneID" id="5888665"/>
<evidence type="ECO:0000313" key="8">
    <source>
        <dbReference type="EMBL" id="EDQ91808.1"/>
    </source>
</evidence>
<dbReference type="InterPro" id="IPR001589">
    <property type="entry name" value="Actinin_actin-bd_CS"/>
</dbReference>
<feature type="domain" description="EF-hand" evidence="7">
    <location>
        <begin position="56"/>
        <end position="87"/>
    </location>
</feature>
<sequence>MASDNVEWQSIQFKEDELKEIKETFANFDKDGNGHVTADELKELFREIGEAVPGYQLRQMIEEVDADKSGTIEFDEFLNMIRKARVSGGRGTGKVRANIKKMGGTSAASAAATTHSYSDEETVAFADWINYTLAEDPDLSSVLPIPNDHPDKLFKAVHNGLVVAKLINSAVSDTIDERALNKSNLNTFNIGENQTLNVNSAAAIGVNITNIGAQDLIDGTPHIVLGLLWQIIRIGLLSKINVRDVPGLTALLLDGEELSDFLALSPEEKLLRWVNYHLERAGTAKRISNFGGDIKDSEAYTFLLAQIAPAEYGVDTSALDILDDTQRAEAVLNNADKLGCRKFVTARDIVKGNPKLNLAFVANLFNNFPALHVEGNAGEYELNDVDGETREERTFRNWMNSLGVNPFVYSLYSDLNHGIILLQLIDKVKPGSVDWEKRVNKPPFKKFQAHMKSIENCNYAVELGKQLGLSLVGIGGSDIYAGNKLLILGFVWQLMRGYTIKILQTLSGSDALISDAEIVAFINERLTGAGKPTISSFKDDYISTSLPIFHILETIRPGVVRADMVHDPPSSEEEKIANAKLAVSLARKVGAGVYALPEDIVEVKPKMILTIFACLQARIMRGK</sequence>
<dbReference type="eggNOG" id="KOG0046">
    <property type="taxonomic scope" value="Eukaryota"/>
</dbReference>
<dbReference type="RefSeq" id="XP_001743094.1">
    <property type="nucleotide sequence ID" value="XM_001743042.1"/>
</dbReference>
<organism evidence="8 9">
    <name type="scientific">Monosiga brevicollis</name>
    <name type="common">Choanoflagellate</name>
    <dbReference type="NCBI Taxonomy" id="81824"/>
    <lineage>
        <taxon>Eukaryota</taxon>
        <taxon>Choanoflagellata</taxon>
        <taxon>Craspedida</taxon>
        <taxon>Salpingoecidae</taxon>
        <taxon>Monosiga</taxon>
    </lineage>
</organism>
<dbReference type="FunCoup" id="A9USM9">
    <property type="interactions" value="899"/>
</dbReference>
<dbReference type="CDD" id="cd21298">
    <property type="entry name" value="CH_PLS_rpt3"/>
    <property type="match status" value="1"/>
</dbReference>
<dbReference type="EMBL" id="CH991544">
    <property type="protein sequence ID" value="EDQ91808.1"/>
    <property type="molecule type" value="Genomic_DNA"/>
</dbReference>
<dbReference type="KEGG" id="mbr:MONBRDRAFT_17650"/>
<dbReference type="PROSITE" id="PS00020">
    <property type="entry name" value="ACTININ_2"/>
    <property type="match status" value="1"/>
</dbReference>
<keyword evidence="9" id="KW-1185">Reference proteome</keyword>
<dbReference type="GO" id="GO:0005737">
    <property type="term" value="C:cytoplasm"/>
    <property type="evidence" value="ECO:0000318"/>
    <property type="project" value="GO_Central"/>
</dbReference>
<dbReference type="SMART" id="SM00033">
    <property type="entry name" value="CH"/>
    <property type="match status" value="4"/>
</dbReference>
<accession>A9USM9</accession>
<dbReference type="FunFam" id="1.10.238.10:FF:000263">
    <property type="entry name" value="plastin-1 isoform X2"/>
    <property type="match status" value="1"/>
</dbReference>
<dbReference type="AlphaFoldDB" id="A9USM9"/>
<dbReference type="InterPro" id="IPR036872">
    <property type="entry name" value="CH_dom_sf"/>
</dbReference>
<dbReference type="PANTHER" id="PTHR19961">
    <property type="entry name" value="FIMBRIN/PLASTIN"/>
    <property type="match status" value="1"/>
</dbReference>
<evidence type="ECO:0000259" key="6">
    <source>
        <dbReference type="PROSITE" id="PS50021"/>
    </source>
</evidence>
<keyword evidence="1" id="KW-0479">Metal-binding</keyword>
<dbReference type="PANTHER" id="PTHR19961:SF18">
    <property type="entry name" value="FI19014P1"/>
    <property type="match status" value="1"/>
</dbReference>
<dbReference type="GO" id="GO:0005509">
    <property type="term" value="F:calcium ion binding"/>
    <property type="evidence" value="ECO:0007669"/>
    <property type="project" value="InterPro"/>
</dbReference>
<dbReference type="PROSITE" id="PS50021">
    <property type="entry name" value="CH"/>
    <property type="match status" value="4"/>
</dbReference>
<dbReference type="GO" id="GO:0051015">
    <property type="term" value="F:actin filament binding"/>
    <property type="evidence" value="ECO:0000318"/>
    <property type="project" value="GO_Central"/>
</dbReference>
<dbReference type="SUPFAM" id="SSF47473">
    <property type="entry name" value="EF-hand"/>
    <property type="match status" value="1"/>
</dbReference>
<evidence type="ECO:0000256" key="3">
    <source>
        <dbReference type="ARBA" id="ARBA00022837"/>
    </source>
</evidence>
<dbReference type="PROSITE" id="PS50222">
    <property type="entry name" value="EF_HAND_2"/>
    <property type="match status" value="2"/>
</dbReference>
<reference evidence="8 9" key="1">
    <citation type="journal article" date="2008" name="Nature">
        <title>The genome of the choanoflagellate Monosiga brevicollis and the origin of metazoans.</title>
        <authorList>
            <consortium name="JGI Sequencing"/>
            <person name="King N."/>
            <person name="Westbrook M.J."/>
            <person name="Young S.L."/>
            <person name="Kuo A."/>
            <person name="Abedin M."/>
            <person name="Chapman J."/>
            <person name="Fairclough S."/>
            <person name="Hellsten U."/>
            <person name="Isogai Y."/>
            <person name="Letunic I."/>
            <person name="Marr M."/>
            <person name="Pincus D."/>
            <person name="Putnam N."/>
            <person name="Rokas A."/>
            <person name="Wright K.J."/>
            <person name="Zuzow R."/>
            <person name="Dirks W."/>
            <person name="Good M."/>
            <person name="Goodstein D."/>
            <person name="Lemons D."/>
            <person name="Li W."/>
            <person name="Lyons J.B."/>
            <person name="Morris A."/>
            <person name="Nichols S."/>
            <person name="Richter D.J."/>
            <person name="Salamov A."/>
            <person name="Bork P."/>
            <person name="Lim W.A."/>
            <person name="Manning G."/>
            <person name="Miller W.T."/>
            <person name="McGinnis W."/>
            <person name="Shapiro H."/>
            <person name="Tjian R."/>
            <person name="Grigoriev I.V."/>
            <person name="Rokhsar D."/>
        </authorList>
    </citation>
    <scope>NUCLEOTIDE SEQUENCE [LARGE SCALE GENOMIC DNA]</scope>
    <source>
        <strain evidence="9">MX1 / ATCC 50154</strain>
    </source>
</reference>
<dbReference type="FunFam" id="1.10.418.10:FF:000042">
    <property type="entry name" value="Fimbrin, putative"/>
    <property type="match status" value="1"/>
</dbReference>
<dbReference type="GO" id="GO:0005884">
    <property type="term" value="C:actin filament"/>
    <property type="evidence" value="ECO:0000318"/>
    <property type="project" value="GO_Central"/>
</dbReference>
<dbReference type="GO" id="GO:0071944">
    <property type="term" value="C:cell periphery"/>
    <property type="evidence" value="ECO:0007669"/>
    <property type="project" value="UniProtKB-ARBA"/>
</dbReference>
<dbReference type="InterPro" id="IPR001715">
    <property type="entry name" value="CH_dom"/>
</dbReference>
<keyword evidence="4" id="KW-0009">Actin-binding</keyword>
<evidence type="ECO:0000256" key="2">
    <source>
        <dbReference type="ARBA" id="ARBA00022737"/>
    </source>
</evidence>
<proteinExistence type="predicted"/>
<dbReference type="Pfam" id="PF00307">
    <property type="entry name" value="CH"/>
    <property type="match status" value="4"/>
</dbReference>
<dbReference type="CDD" id="cd21301">
    <property type="entry name" value="CH_PLS_rpt4"/>
    <property type="match status" value="1"/>
</dbReference>
<feature type="domain" description="Calponin-homology (CH)" evidence="6">
    <location>
        <begin position="389"/>
        <end position="499"/>
    </location>
</feature>
<dbReference type="InterPro" id="IPR011992">
    <property type="entry name" value="EF-hand-dom_pair"/>
</dbReference>
<evidence type="ECO:0000256" key="5">
    <source>
        <dbReference type="ARBA" id="ARBA00073963"/>
    </source>
</evidence>
<evidence type="ECO:0000259" key="7">
    <source>
        <dbReference type="PROSITE" id="PS50222"/>
    </source>
</evidence>
<dbReference type="PROSITE" id="PS00019">
    <property type="entry name" value="ACTININ_1"/>
    <property type="match status" value="1"/>
</dbReference>
<dbReference type="CDD" id="cd21295">
    <property type="entry name" value="CH_PLS_rpt2"/>
    <property type="match status" value="1"/>
</dbReference>
<feature type="domain" description="EF-hand" evidence="7">
    <location>
        <begin position="16"/>
        <end position="51"/>
    </location>
</feature>
<dbReference type="Pfam" id="PF13499">
    <property type="entry name" value="EF-hand_7"/>
    <property type="match status" value="1"/>
</dbReference>
<evidence type="ECO:0000256" key="4">
    <source>
        <dbReference type="ARBA" id="ARBA00023203"/>
    </source>
</evidence>
<dbReference type="CDD" id="cd00051">
    <property type="entry name" value="EFh"/>
    <property type="match status" value="1"/>
</dbReference>
<protein>
    <recommendedName>
        <fullName evidence="5">Fimbrin</fullName>
    </recommendedName>
</protein>
<dbReference type="InterPro" id="IPR018247">
    <property type="entry name" value="EF_Hand_1_Ca_BS"/>
</dbReference>
<evidence type="ECO:0000256" key="1">
    <source>
        <dbReference type="ARBA" id="ARBA00022723"/>
    </source>
</evidence>
<dbReference type="Proteomes" id="UP000001357">
    <property type="component" value="Unassembled WGS sequence"/>
</dbReference>
<dbReference type="GO" id="GO:0051017">
    <property type="term" value="P:actin filament bundle assembly"/>
    <property type="evidence" value="ECO:0000318"/>
    <property type="project" value="GO_Central"/>
</dbReference>
<dbReference type="PROSITE" id="PS00018">
    <property type="entry name" value="EF_HAND_1"/>
    <property type="match status" value="2"/>
</dbReference>
<dbReference type="SMART" id="SM00054">
    <property type="entry name" value="EFh"/>
    <property type="match status" value="2"/>
</dbReference>
<dbReference type="InterPro" id="IPR002048">
    <property type="entry name" value="EF_hand_dom"/>
</dbReference>
<keyword evidence="2" id="KW-0677">Repeat</keyword>
<dbReference type="OMA" id="WQLMRKN"/>
<dbReference type="FunFam" id="1.10.418.10:FF:000027">
    <property type="entry name" value="Probable fimbrin"/>
    <property type="match status" value="1"/>
</dbReference>
<feature type="domain" description="Calponin-homology (CH)" evidence="6">
    <location>
        <begin position="512"/>
        <end position="620"/>
    </location>
</feature>
<dbReference type="STRING" id="81824.A9USM9"/>
<keyword evidence="3" id="KW-0106">Calcium</keyword>
<feature type="domain" description="Calponin-homology (CH)" evidence="6">
    <location>
        <begin position="264"/>
        <end position="369"/>
    </location>
</feature>
<feature type="domain" description="Calponin-homology (CH)" evidence="6">
    <location>
        <begin position="119"/>
        <end position="236"/>
    </location>
</feature>